<dbReference type="Gene3D" id="2.170.150.80">
    <property type="entry name" value="NAC domain"/>
    <property type="match status" value="1"/>
</dbReference>
<keyword evidence="4" id="KW-0539">Nucleus</keyword>
<dbReference type="PROSITE" id="PS51005">
    <property type="entry name" value="NAC"/>
    <property type="match status" value="1"/>
</dbReference>
<keyword evidence="1" id="KW-0805">Transcription regulation</keyword>
<dbReference type="Pfam" id="PF02365">
    <property type="entry name" value="NAM"/>
    <property type="match status" value="1"/>
</dbReference>
<evidence type="ECO:0000256" key="5">
    <source>
        <dbReference type="SAM" id="MobiDB-lite"/>
    </source>
</evidence>
<gene>
    <name evidence="7" type="ORF">HAX54_011656</name>
</gene>
<protein>
    <recommendedName>
        <fullName evidence="6">NAC domain-containing protein</fullName>
    </recommendedName>
</protein>
<evidence type="ECO:0000313" key="7">
    <source>
        <dbReference type="EMBL" id="MCE5165689.1"/>
    </source>
</evidence>
<reference evidence="7 8" key="1">
    <citation type="journal article" date="2021" name="BMC Genomics">
        <title>Datura genome reveals duplications of psychoactive alkaloid biosynthetic genes and high mutation rate following tissue culture.</title>
        <authorList>
            <person name="Rajewski A."/>
            <person name="Carter-House D."/>
            <person name="Stajich J."/>
            <person name="Litt A."/>
        </authorList>
    </citation>
    <scope>NUCLEOTIDE SEQUENCE [LARGE SCALE GENOMIC DNA]</scope>
    <source>
        <strain evidence="7">AR-01</strain>
    </source>
</reference>
<feature type="domain" description="NAC" evidence="6">
    <location>
        <begin position="16"/>
        <end position="179"/>
    </location>
</feature>
<comment type="caution">
    <text evidence="7">The sequence shown here is derived from an EMBL/GenBank/DDBJ whole genome shotgun (WGS) entry which is preliminary data.</text>
</comment>
<dbReference type="InterPro" id="IPR036093">
    <property type="entry name" value="NAC_dom_sf"/>
</dbReference>
<dbReference type="PANTHER" id="PTHR31719">
    <property type="entry name" value="NAC TRANSCRIPTION FACTOR 56"/>
    <property type="match status" value="1"/>
</dbReference>
<name>A0ABS8Y2V2_DATST</name>
<evidence type="ECO:0000259" key="6">
    <source>
        <dbReference type="PROSITE" id="PS51005"/>
    </source>
</evidence>
<dbReference type="Proteomes" id="UP000823775">
    <property type="component" value="Unassembled WGS sequence"/>
</dbReference>
<sequence>MDKFNNLKDGAIIKQLPPGFRFQPTDEEIVFGYLIPKTFSCPLPASIIPDDINICNHDPWDLPGNMEEDRYFFSNKEAKHRKGNRRNRATVSGYWKATSIDKKITCPKGKPIIFIGTKRTLFFYEGKPPLASRTDWIMHEYRLVIPIINSPFISRHFKKSPQSSLVQIGNWVLCHISLRKRNGQILRMGTDEDYKAQHVEIPKPILFYNFMSNKELSDDDKTSSSCFSNSVSSDSSALTEVSSSSTGQHEEPS</sequence>
<dbReference type="SUPFAM" id="SSF101941">
    <property type="entry name" value="NAC domain"/>
    <property type="match status" value="1"/>
</dbReference>
<keyword evidence="3" id="KW-0804">Transcription</keyword>
<dbReference type="PANTHER" id="PTHR31719:SF130">
    <property type="entry name" value="NAC DOMAIN-CONTAINING PROTEIN 18"/>
    <property type="match status" value="1"/>
</dbReference>
<evidence type="ECO:0000256" key="1">
    <source>
        <dbReference type="ARBA" id="ARBA00023015"/>
    </source>
</evidence>
<evidence type="ECO:0000313" key="8">
    <source>
        <dbReference type="Proteomes" id="UP000823775"/>
    </source>
</evidence>
<proteinExistence type="predicted"/>
<dbReference type="EMBL" id="JACEIK010016663">
    <property type="protein sequence ID" value="MCE5165689.1"/>
    <property type="molecule type" value="Genomic_DNA"/>
</dbReference>
<feature type="compositionally biased region" description="Low complexity" evidence="5">
    <location>
        <begin position="223"/>
        <end position="245"/>
    </location>
</feature>
<organism evidence="7 8">
    <name type="scientific">Datura stramonium</name>
    <name type="common">Jimsonweed</name>
    <name type="synonym">Common thornapple</name>
    <dbReference type="NCBI Taxonomy" id="4076"/>
    <lineage>
        <taxon>Eukaryota</taxon>
        <taxon>Viridiplantae</taxon>
        <taxon>Streptophyta</taxon>
        <taxon>Embryophyta</taxon>
        <taxon>Tracheophyta</taxon>
        <taxon>Spermatophyta</taxon>
        <taxon>Magnoliopsida</taxon>
        <taxon>eudicotyledons</taxon>
        <taxon>Gunneridae</taxon>
        <taxon>Pentapetalae</taxon>
        <taxon>asterids</taxon>
        <taxon>lamiids</taxon>
        <taxon>Solanales</taxon>
        <taxon>Solanaceae</taxon>
        <taxon>Solanoideae</taxon>
        <taxon>Datureae</taxon>
        <taxon>Datura</taxon>
    </lineage>
</organism>
<evidence type="ECO:0000256" key="2">
    <source>
        <dbReference type="ARBA" id="ARBA00023125"/>
    </source>
</evidence>
<accession>A0ABS8Y2V2</accession>
<dbReference type="InterPro" id="IPR003441">
    <property type="entry name" value="NAC-dom"/>
</dbReference>
<evidence type="ECO:0000256" key="3">
    <source>
        <dbReference type="ARBA" id="ARBA00023163"/>
    </source>
</evidence>
<keyword evidence="2" id="KW-0238">DNA-binding</keyword>
<feature type="region of interest" description="Disordered" evidence="5">
    <location>
        <begin position="216"/>
        <end position="253"/>
    </location>
</feature>
<keyword evidence="8" id="KW-1185">Reference proteome</keyword>
<evidence type="ECO:0000256" key="4">
    <source>
        <dbReference type="ARBA" id="ARBA00023242"/>
    </source>
</evidence>